<protein>
    <recommendedName>
        <fullName evidence="5">Metal-dependent protein hydrolase</fullName>
    </recommendedName>
</protein>
<evidence type="ECO:0000256" key="1">
    <source>
        <dbReference type="ARBA" id="ARBA00010105"/>
    </source>
</evidence>
<dbReference type="EMBL" id="JACMSC010000011">
    <property type="protein sequence ID" value="KAG6501792.1"/>
    <property type="molecule type" value="Genomic_DNA"/>
</dbReference>
<dbReference type="Pfam" id="PF03690">
    <property type="entry name" value="MYG1_exonuc"/>
    <property type="match status" value="3"/>
</dbReference>
<dbReference type="Proteomes" id="UP000734854">
    <property type="component" value="Unassembled WGS sequence"/>
</dbReference>
<comment type="caution">
    <text evidence="3">The sequence shown here is derived from an EMBL/GenBank/DDBJ whole genome shotgun (WGS) entry which is preliminary data.</text>
</comment>
<gene>
    <name evidence="3" type="ORF">ZIOFF_041676</name>
</gene>
<keyword evidence="4" id="KW-1185">Reference proteome</keyword>
<dbReference type="PANTHER" id="PTHR11215:SF1">
    <property type="entry name" value="MYG1 EXONUCLEASE"/>
    <property type="match status" value="1"/>
</dbReference>
<proteinExistence type="inferred from homology"/>
<name>A0A8J5L1R2_ZINOF</name>
<accession>A0A8J5L1R2</accession>
<dbReference type="InterPro" id="IPR003226">
    <property type="entry name" value="MYG1_exonuclease"/>
</dbReference>
<dbReference type="PANTHER" id="PTHR11215">
    <property type="entry name" value="METAL DEPENDENT HYDROLASE - RELATED"/>
    <property type="match status" value="1"/>
</dbReference>
<reference evidence="3 4" key="1">
    <citation type="submission" date="2020-08" db="EMBL/GenBank/DDBJ databases">
        <title>Plant Genome Project.</title>
        <authorList>
            <person name="Zhang R.-G."/>
        </authorList>
    </citation>
    <scope>NUCLEOTIDE SEQUENCE [LARGE SCALE GENOMIC DNA]</scope>
    <source>
        <tissue evidence="3">Rhizome</tissue>
    </source>
</reference>
<evidence type="ECO:0008006" key="5">
    <source>
        <dbReference type="Google" id="ProtNLM"/>
    </source>
</evidence>
<dbReference type="GO" id="GO:0005634">
    <property type="term" value="C:nucleus"/>
    <property type="evidence" value="ECO:0007669"/>
    <property type="project" value="TreeGrafter"/>
</dbReference>
<sequence length="584" mass="65457">MFAIRGSWWRPVASRSRTRGCYFASSMAAAASRNPGPPAPFSTGSVSPTPKRVGTHNGSFHCDEALGCFLIRLTDKFSGAEIVRTRDPQANNLFPLFKLFYELELAVATKDGLCLDSVEKLLLLETLDAVLDVGGVYDPSQDHYDHHQKGFGEIFGYGFNTKLSSAGLVYKLSIHVSTPLPWANIAYSAVFSVYLANMQKEGWCLFIFVPMAPATDGSSCCVAEKNKRGRKKNADAAVLLEEKEKDRKIMLLLCCCTTGRRKEIRIVCCFWSRKMKMLVQEKSGVSWVAEKRAAEKRQAAAGLGGKRKEKGCCCGMGWKKRKREELQIADAGFGRNHYGKEIIGKELQLDVGHENVQRLYLAVYKSYIEAIDAVDNGINEYDTDQPPKYVNNTHLSSRVGRLNLDWMDPDQSSDKENAAFQQAMMLAGGEFLDSLRFHARSWIPARSIVAECIASRGNVDPSGEIMVLDRFCPWKHHLFELEEELKIEPLIKYVLYQSPKLWIHMVEDKRDERSGSWRVQTVAVSPYKFESRKQLPPAWRGLRDQELSDKSGIPGCVFVHINGFIGGNQTYDGALAMAKSAVTM</sequence>
<evidence type="ECO:0000313" key="4">
    <source>
        <dbReference type="Proteomes" id="UP000734854"/>
    </source>
</evidence>
<feature type="region of interest" description="Disordered" evidence="2">
    <location>
        <begin position="32"/>
        <end position="52"/>
    </location>
</feature>
<organism evidence="3 4">
    <name type="scientific">Zingiber officinale</name>
    <name type="common">Ginger</name>
    <name type="synonym">Amomum zingiber</name>
    <dbReference type="NCBI Taxonomy" id="94328"/>
    <lineage>
        <taxon>Eukaryota</taxon>
        <taxon>Viridiplantae</taxon>
        <taxon>Streptophyta</taxon>
        <taxon>Embryophyta</taxon>
        <taxon>Tracheophyta</taxon>
        <taxon>Spermatophyta</taxon>
        <taxon>Magnoliopsida</taxon>
        <taxon>Liliopsida</taxon>
        <taxon>Zingiberales</taxon>
        <taxon>Zingiberaceae</taxon>
        <taxon>Zingiber</taxon>
    </lineage>
</organism>
<evidence type="ECO:0000256" key="2">
    <source>
        <dbReference type="SAM" id="MobiDB-lite"/>
    </source>
</evidence>
<evidence type="ECO:0000313" key="3">
    <source>
        <dbReference type="EMBL" id="KAG6501792.1"/>
    </source>
</evidence>
<comment type="similarity">
    <text evidence="1">Belongs to the MYG1 family.</text>
</comment>
<dbReference type="GO" id="GO:0005737">
    <property type="term" value="C:cytoplasm"/>
    <property type="evidence" value="ECO:0007669"/>
    <property type="project" value="TreeGrafter"/>
</dbReference>
<dbReference type="AlphaFoldDB" id="A0A8J5L1R2"/>